<evidence type="ECO:0000313" key="16">
    <source>
        <dbReference type="Proteomes" id="UP000295008"/>
    </source>
</evidence>
<comment type="cofactor">
    <cofactor evidence="1">
        <name>Zn(2+)</name>
        <dbReference type="ChEBI" id="CHEBI:29105"/>
    </cofactor>
</comment>
<keyword evidence="8" id="KW-0378">Hydrolase</keyword>
<keyword evidence="9" id="KW-0862">Zinc</keyword>
<feature type="transmembrane region" description="Helical" evidence="13">
    <location>
        <begin position="99"/>
        <end position="123"/>
    </location>
</feature>
<accession>A0A4R1RM81</accession>
<evidence type="ECO:0000256" key="9">
    <source>
        <dbReference type="ARBA" id="ARBA00022833"/>
    </source>
</evidence>
<evidence type="ECO:0000256" key="6">
    <source>
        <dbReference type="ARBA" id="ARBA00022692"/>
    </source>
</evidence>
<evidence type="ECO:0000256" key="3">
    <source>
        <dbReference type="ARBA" id="ARBA00007931"/>
    </source>
</evidence>
<dbReference type="Pfam" id="PF02163">
    <property type="entry name" value="Peptidase_M50"/>
    <property type="match status" value="1"/>
</dbReference>
<dbReference type="GO" id="GO:0046872">
    <property type="term" value="F:metal ion binding"/>
    <property type="evidence" value="ECO:0007669"/>
    <property type="project" value="UniProtKB-KW"/>
</dbReference>
<keyword evidence="5 15" id="KW-0645">Protease</keyword>
<keyword evidence="6 13" id="KW-0812">Transmembrane</keyword>
<keyword evidence="12 13" id="KW-0472">Membrane</keyword>
<dbReference type="InterPro" id="IPR044537">
    <property type="entry name" value="Rip2-like"/>
</dbReference>
<gene>
    <name evidence="15" type="ORF">EDC14_101457</name>
</gene>
<dbReference type="CDD" id="cd06158">
    <property type="entry name" value="S2P-M50_like_1"/>
    <property type="match status" value="1"/>
</dbReference>
<dbReference type="GO" id="GO:0008237">
    <property type="term" value="F:metallopeptidase activity"/>
    <property type="evidence" value="ECO:0007669"/>
    <property type="project" value="UniProtKB-KW"/>
</dbReference>
<feature type="transmembrane region" description="Helical" evidence="13">
    <location>
        <begin position="21"/>
        <end position="41"/>
    </location>
</feature>
<keyword evidence="16" id="KW-1185">Reference proteome</keyword>
<feature type="transmembrane region" description="Helical" evidence="13">
    <location>
        <begin position="183"/>
        <end position="200"/>
    </location>
</feature>
<reference evidence="15 16" key="1">
    <citation type="submission" date="2019-03" db="EMBL/GenBank/DDBJ databases">
        <title>Genomic Encyclopedia of Type Strains, Phase IV (KMG-IV): sequencing the most valuable type-strain genomes for metagenomic binning, comparative biology and taxonomic classification.</title>
        <authorList>
            <person name="Goeker M."/>
        </authorList>
    </citation>
    <scope>NUCLEOTIDE SEQUENCE [LARGE SCALE GENOMIC DNA]</scope>
    <source>
        <strain evidence="15 16">LX-B</strain>
    </source>
</reference>
<dbReference type="GO" id="GO:0005886">
    <property type="term" value="C:plasma membrane"/>
    <property type="evidence" value="ECO:0007669"/>
    <property type="project" value="UniProtKB-SubCell"/>
</dbReference>
<protein>
    <submittedName>
        <fullName evidence="15">Zn-dependent protease</fullName>
    </submittedName>
</protein>
<dbReference type="GO" id="GO:0006508">
    <property type="term" value="P:proteolysis"/>
    <property type="evidence" value="ECO:0007669"/>
    <property type="project" value="UniProtKB-KW"/>
</dbReference>
<evidence type="ECO:0000256" key="1">
    <source>
        <dbReference type="ARBA" id="ARBA00001947"/>
    </source>
</evidence>
<keyword evidence="11" id="KW-0482">Metalloprotease</keyword>
<evidence type="ECO:0000256" key="10">
    <source>
        <dbReference type="ARBA" id="ARBA00022989"/>
    </source>
</evidence>
<dbReference type="EMBL" id="SLUN01000014">
    <property type="protein sequence ID" value="TCL67368.1"/>
    <property type="molecule type" value="Genomic_DNA"/>
</dbReference>
<comment type="similarity">
    <text evidence="3">Belongs to the peptidase M50B family.</text>
</comment>
<dbReference type="OrthoDB" id="9800627at2"/>
<evidence type="ECO:0000256" key="2">
    <source>
        <dbReference type="ARBA" id="ARBA00004651"/>
    </source>
</evidence>
<evidence type="ECO:0000256" key="4">
    <source>
        <dbReference type="ARBA" id="ARBA00022475"/>
    </source>
</evidence>
<dbReference type="InterPro" id="IPR008915">
    <property type="entry name" value="Peptidase_M50"/>
</dbReference>
<evidence type="ECO:0000256" key="11">
    <source>
        <dbReference type="ARBA" id="ARBA00023049"/>
    </source>
</evidence>
<organism evidence="15 16">
    <name type="scientific">Hydrogenispora ethanolica</name>
    <dbReference type="NCBI Taxonomy" id="1082276"/>
    <lineage>
        <taxon>Bacteria</taxon>
        <taxon>Bacillati</taxon>
        <taxon>Bacillota</taxon>
        <taxon>Hydrogenispora</taxon>
    </lineage>
</organism>
<feature type="domain" description="Peptidase M50" evidence="14">
    <location>
        <begin position="137"/>
        <end position="176"/>
    </location>
</feature>
<evidence type="ECO:0000256" key="12">
    <source>
        <dbReference type="ARBA" id="ARBA00023136"/>
    </source>
</evidence>
<comment type="subcellular location">
    <subcellularLocation>
        <location evidence="2">Cell membrane</location>
        <topology evidence="2">Multi-pass membrane protein</topology>
    </subcellularLocation>
</comment>
<evidence type="ECO:0000313" key="15">
    <source>
        <dbReference type="EMBL" id="TCL67368.1"/>
    </source>
</evidence>
<evidence type="ECO:0000256" key="13">
    <source>
        <dbReference type="SAM" id="Phobius"/>
    </source>
</evidence>
<dbReference type="InterPro" id="IPR052348">
    <property type="entry name" value="Metallopeptidase_M50B"/>
</dbReference>
<dbReference type="PANTHER" id="PTHR35864:SF1">
    <property type="entry name" value="ZINC METALLOPROTEASE YWHC-RELATED"/>
    <property type="match status" value="1"/>
</dbReference>
<evidence type="ECO:0000256" key="7">
    <source>
        <dbReference type="ARBA" id="ARBA00022723"/>
    </source>
</evidence>
<feature type="transmembrane region" description="Helical" evidence="13">
    <location>
        <begin position="61"/>
        <end position="79"/>
    </location>
</feature>
<feature type="transmembrane region" description="Helical" evidence="13">
    <location>
        <begin position="135"/>
        <end position="162"/>
    </location>
</feature>
<comment type="caution">
    <text evidence="15">The sequence shown here is derived from an EMBL/GenBank/DDBJ whole genome shotgun (WGS) entry which is preliminary data.</text>
</comment>
<name>A0A4R1RM81_HYDET</name>
<sequence length="227" mass="25859">MTGVPKWRELLLFDFDLRQTLLTLPAILFGLCFHEFSHGYAAYKLGDPTPKEQGRLTLNPLTHVDPIGFLLLLIAHFGWAKPVQINPEAFKHPKRDEILVALAGPAANLLTAFVFAVLVKLAIDLRWYAIPTYGAPLMTILIYFIQINLVLAFFNLLPFPPLDGSHLFMVLLPDRWQSLKWNLYRYGSLFLLVIILLQYYTPIHLLQPLSAAVQAVYKGFFQLLGVR</sequence>
<evidence type="ECO:0000259" key="14">
    <source>
        <dbReference type="Pfam" id="PF02163"/>
    </source>
</evidence>
<proteinExistence type="inferred from homology"/>
<dbReference type="PANTHER" id="PTHR35864">
    <property type="entry name" value="ZINC METALLOPROTEASE MJ0611-RELATED"/>
    <property type="match status" value="1"/>
</dbReference>
<keyword evidence="4" id="KW-1003">Cell membrane</keyword>
<evidence type="ECO:0000256" key="8">
    <source>
        <dbReference type="ARBA" id="ARBA00022801"/>
    </source>
</evidence>
<dbReference type="Proteomes" id="UP000295008">
    <property type="component" value="Unassembled WGS sequence"/>
</dbReference>
<dbReference type="AlphaFoldDB" id="A0A4R1RM81"/>
<keyword evidence="7" id="KW-0479">Metal-binding</keyword>
<keyword evidence="10 13" id="KW-1133">Transmembrane helix</keyword>
<evidence type="ECO:0000256" key="5">
    <source>
        <dbReference type="ARBA" id="ARBA00022670"/>
    </source>
</evidence>